<keyword evidence="4" id="KW-1185">Reference proteome</keyword>
<evidence type="ECO:0000313" key="3">
    <source>
        <dbReference type="EMBL" id="PBK96736.1"/>
    </source>
</evidence>
<sequence>MDYSPAFLKIRAIGLGLISFLSLLAIILFCIQIFAQWDTTVSSERYMIILMLLTHTVTVIMLPILILVSFRPWLDAIRFLFLLVVHISTDTTFTYWFPRYACPDNATQREQCRLFNIYILVLSWIVTAHVIIYVIGLSVFIYRTRASADKPSRVNLIDEEVMDIGRDSTPSMSESRPQSSPTASASGPRVSIPSPTLARISQQEVHRPWSSSTMYPGGTRMSTQTMAGTSREVYRPTSSSIHVTAPRRSFPIPDQSSSLRPQRISVQDVRRPKSIQSTTPRQSLYISGPSPLASSRPPRMPRPSMYGAKPPGPSGVRSSLSPTVATSQSASRVRSVRLS</sequence>
<feature type="compositionally biased region" description="Polar residues" evidence="1">
    <location>
        <begin position="168"/>
        <end position="185"/>
    </location>
</feature>
<feature type="transmembrane region" description="Helical" evidence="2">
    <location>
        <begin position="12"/>
        <end position="34"/>
    </location>
</feature>
<evidence type="ECO:0000256" key="2">
    <source>
        <dbReference type="SAM" id="Phobius"/>
    </source>
</evidence>
<dbReference type="STRING" id="47427.A0A2H3EAQ7"/>
<keyword evidence="2" id="KW-0812">Transmembrane</keyword>
<feature type="transmembrane region" description="Helical" evidence="2">
    <location>
        <begin position="46"/>
        <end position="67"/>
    </location>
</feature>
<feature type="transmembrane region" description="Helical" evidence="2">
    <location>
        <begin position="117"/>
        <end position="142"/>
    </location>
</feature>
<name>A0A2H3EAQ7_ARMGA</name>
<keyword evidence="2" id="KW-1133">Transmembrane helix</keyword>
<accession>A0A2H3EAQ7</accession>
<dbReference type="Proteomes" id="UP000217790">
    <property type="component" value="Unassembled WGS sequence"/>
</dbReference>
<feature type="transmembrane region" description="Helical" evidence="2">
    <location>
        <begin position="79"/>
        <end position="97"/>
    </location>
</feature>
<feature type="compositionally biased region" description="Low complexity" evidence="1">
    <location>
        <begin position="287"/>
        <end position="297"/>
    </location>
</feature>
<organism evidence="3 4">
    <name type="scientific">Armillaria gallica</name>
    <name type="common">Bulbous honey fungus</name>
    <name type="synonym">Armillaria bulbosa</name>
    <dbReference type="NCBI Taxonomy" id="47427"/>
    <lineage>
        <taxon>Eukaryota</taxon>
        <taxon>Fungi</taxon>
        <taxon>Dikarya</taxon>
        <taxon>Basidiomycota</taxon>
        <taxon>Agaricomycotina</taxon>
        <taxon>Agaricomycetes</taxon>
        <taxon>Agaricomycetidae</taxon>
        <taxon>Agaricales</taxon>
        <taxon>Marasmiineae</taxon>
        <taxon>Physalacriaceae</taxon>
        <taxon>Armillaria</taxon>
    </lineage>
</organism>
<evidence type="ECO:0000256" key="1">
    <source>
        <dbReference type="SAM" id="MobiDB-lite"/>
    </source>
</evidence>
<dbReference type="EMBL" id="KZ293650">
    <property type="protein sequence ID" value="PBK96736.1"/>
    <property type="molecule type" value="Genomic_DNA"/>
</dbReference>
<proteinExistence type="predicted"/>
<reference evidence="4" key="1">
    <citation type="journal article" date="2017" name="Nat. Ecol. Evol.">
        <title>Genome expansion and lineage-specific genetic innovations in the forest pathogenic fungi Armillaria.</title>
        <authorList>
            <person name="Sipos G."/>
            <person name="Prasanna A.N."/>
            <person name="Walter M.C."/>
            <person name="O'Connor E."/>
            <person name="Balint B."/>
            <person name="Krizsan K."/>
            <person name="Kiss B."/>
            <person name="Hess J."/>
            <person name="Varga T."/>
            <person name="Slot J."/>
            <person name="Riley R."/>
            <person name="Boka B."/>
            <person name="Rigling D."/>
            <person name="Barry K."/>
            <person name="Lee J."/>
            <person name="Mihaltcheva S."/>
            <person name="LaButti K."/>
            <person name="Lipzen A."/>
            <person name="Waldron R."/>
            <person name="Moloney N.M."/>
            <person name="Sperisen C."/>
            <person name="Kredics L."/>
            <person name="Vagvoelgyi C."/>
            <person name="Patrignani A."/>
            <person name="Fitzpatrick D."/>
            <person name="Nagy I."/>
            <person name="Doyle S."/>
            <person name="Anderson J.B."/>
            <person name="Grigoriev I.V."/>
            <person name="Gueldener U."/>
            <person name="Muensterkoetter M."/>
            <person name="Nagy L.G."/>
        </authorList>
    </citation>
    <scope>NUCLEOTIDE SEQUENCE [LARGE SCALE GENOMIC DNA]</scope>
    <source>
        <strain evidence="4">Ar21-2</strain>
    </source>
</reference>
<feature type="compositionally biased region" description="Polar residues" evidence="1">
    <location>
        <begin position="316"/>
        <end position="339"/>
    </location>
</feature>
<gene>
    <name evidence="3" type="ORF">ARMGADRAFT_1163130</name>
</gene>
<feature type="compositionally biased region" description="Polar residues" evidence="1">
    <location>
        <begin position="199"/>
        <end position="228"/>
    </location>
</feature>
<dbReference type="OMA" id="YACPDNA"/>
<feature type="region of interest" description="Disordered" evidence="1">
    <location>
        <begin position="166"/>
        <end position="339"/>
    </location>
</feature>
<dbReference type="OrthoDB" id="3065653at2759"/>
<keyword evidence="2" id="KW-0472">Membrane</keyword>
<protein>
    <submittedName>
        <fullName evidence="3">Uncharacterized protein</fullName>
    </submittedName>
</protein>
<dbReference type="AlphaFoldDB" id="A0A2H3EAQ7"/>
<dbReference type="InParanoid" id="A0A2H3EAQ7"/>
<evidence type="ECO:0000313" key="4">
    <source>
        <dbReference type="Proteomes" id="UP000217790"/>
    </source>
</evidence>
<feature type="compositionally biased region" description="Polar residues" evidence="1">
    <location>
        <begin position="274"/>
        <end position="285"/>
    </location>
</feature>